<keyword evidence="2" id="KW-1185">Reference proteome</keyword>
<evidence type="ECO:0000313" key="2">
    <source>
        <dbReference type="Proteomes" id="UP000622580"/>
    </source>
</evidence>
<dbReference type="AlphaFoldDB" id="A0A941D4N6"/>
<protein>
    <submittedName>
        <fullName evidence="1">Uncharacterized protein</fullName>
    </submittedName>
</protein>
<name>A0A941D4N6_9CAUL</name>
<comment type="caution">
    <text evidence="1">The sequence shown here is derived from an EMBL/GenBank/DDBJ whole genome shotgun (WGS) entry which is preliminary data.</text>
</comment>
<dbReference type="Proteomes" id="UP000622580">
    <property type="component" value="Unassembled WGS sequence"/>
</dbReference>
<proteinExistence type="predicted"/>
<organism evidence="1 2">
    <name type="scientific">Phenylobacterium glaciei</name>
    <dbReference type="NCBI Taxonomy" id="2803784"/>
    <lineage>
        <taxon>Bacteria</taxon>
        <taxon>Pseudomonadati</taxon>
        <taxon>Pseudomonadota</taxon>
        <taxon>Alphaproteobacteria</taxon>
        <taxon>Caulobacterales</taxon>
        <taxon>Caulobacteraceae</taxon>
        <taxon>Phenylobacterium</taxon>
    </lineage>
</organism>
<dbReference type="EMBL" id="JAGSGD010000001">
    <property type="protein sequence ID" value="MBR7620743.1"/>
    <property type="molecule type" value="Genomic_DNA"/>
</dbReference>
<evidence type="ECO:0000313" key="1">
    <source>
        <dbReference type="EMBL" id="MBR7620743.1"/>
    </source>
</evidence>
<dbReference type="RefSeq" id="WP_215341468.1">
    <property type="nucleotide sequence ID" value="NZ_JAGSGD010000001.1"/>
</dbReference>
<sequence length="61" mass="6969">MNQYRLYVLNPEEHIAATREAQFPDDISALKEACEIRADQFAVEVWTGERLVGRIGAEFSL</sequence>
<gene>
    <name evidence="1" type="ORF">JKL49_15220</name>
</gene>
<reference evidence="1" key="1">
    <citation type="submission" date="2021-04" db="EMBL/GenBank/DDBJ databases">
        <title>Draft genome assembly of strain Phenylobacterium sp. 20VBR1 using MiniION and Illumina platforms.</title>
        <authorList>
            <person name="Thomas F.A."/>
            <person name="Krishnan K.P."/>
            <person name="Sinha R.K."/>
        </authorList>
    </citation>
    <scope>NUCLEOTIDE SEQUENCE</scope>
    <source>
        <strain evidence="1">20VBR1</strain>
    </source>
</reference>
<accession>A0A941D4N6</accession>